<accession>A0A853F8S7</accession>
<protein>
    <submittedName>
        <fullName evidence="1">Uncharacterized protein</fullName>
    </submittedName>
</protein>
<name>A0A853F8S7_9GAMM</name>
<gene>
    <name evidence="1" type="ORF">H0A76_09435</name>
</gene>
<reference evidence="1 2" key="1">
    <citation type="submission" date="2020-05" db="EMBL/GenBank/DDBJ databases">
        <title>Horizontal transmission and recombination maintain forever young bacterial symbiont genomes.</title>
        <authorList>
            <person name="Russell S.L."/>
            <person name="Pepper-Tunick E."/>
            <person name="Svedberg J."/>
            <person name="Byrne A."/>
            <person name="Ruelas Castillo J."/>
            <person name="Vollmers C."/>
            <person name="Beinart R.A."/>
            <person name="Corbett-Detig R."/>
        </authorList>
    </citation>
    <scope>NUCLEOTIDE SEQUENCE [LARGE SCALE GENOMIC DNA]</scope>
    <source>
        <strain evidence="1">455</strain>
    </source>
</reference>
<dbReference type="EMBL" id="JACCHT010000002">
    <property type="protein sequence ID" value="NYT28075.1"/>
    <property type="molecule type" value="Genomic_DNA"/>
</dbReference>
<comment type="caution">
    <text evidence="1">The sequence shown here is derived from an EMBL/GenBank/DDBJ whole genome shotgun (WGS) entry which is preliminary data.</text>
</comment>
<dbReference type="AlphaFoldDB" id="A0A853F8S7"/>
<dbReference type="Proteomes" id="UP000568751">
    <property type="component" value="Unassembled WGS sequence"/>
</dbReference>
<evidence type="ECO:0000313" key="2">
    <source>
        <dbReference type="Proteomes" id="UP000568751"/>
    </source>
</evidence>
<sequence length="47" mass="5541">MKTIPPIIYQTEDGKIKIETHFKVKRLLNQKQIAALLTKIGMYYQAY</sequence>
<evidence type="ECO:0000313" key="1">
    <source>
        <dbReference type="EMBL" id="NYT28075.1"/>
    </source>
</evidence>
<proteinExistence type="predicted"/>
<organism evidence="1 2">
    <name type="scientific">Candidatus Thiodubiliella endoseptemdiera</name>
    <dbReference type="NCBI Taxonomy" id="2738886"/>
    <lineage>
        <taxon>Bacteria</taxon>
        <taxon>Pseudomonadati</taxon>
        <taxon>Pseudomonadota</taxon>
        <taxon>Gammaproteobacteria</taxon>
        <taxon>Candidatus Pseudothioglobaceae</taxon>
        <taxon>Candidatus Thiodubiliella</taxon>
    </lineage>
</organism>